<reference evidence="6 7" key="1">
    <citation type="submission" date="2013-01" db="EMBL/GenBank/DDBJ databases">
        <authorList>
            <person name="Harkins D.M."/>
            <person name="Durkin A.S."/>
            <person name="Brinkac L.M."/>
            <person name="Haft D.H."/>
            <person name="Selengut J.D."/>
            <person name="Sanka R."/>
            <person name="DePew J."/>
            <person name="Purushe J."/>
            <person name="Hospenthal D.R."/>
            <person name="Murray C.K."/>
            <person name="Pimentel G."/>
            <person name="Wasfy M."/>
            <person name="Parker T."/>
            <person name="Miller R.S."/>
            <person name="Vinetz J.M."/>
            <person name="Sutton G.G."/>
            <person name="Nierman W.C."/>
            <person name="Fouts D.E."/>
        </authorList>
    </citation>
    <scope>NUCLEOTIDE SEQUENCE [LARGE SCALE GENOMIC DNA]</scope>
    <source>
        <strain evidence="6 7">2006001854</strain>
    </source>
</reference>
<dbReference type="SUPFAM" id="SSF161111">
    <property type="entry name" value="Cation efflux protein transmembrane domain-like"/>
    <property type="match status" value="1"/>
</dbReference>
<dbReference type="InterPro" id="IPR058533">
    <property type="entry name" value="Cation_efflux_TM"/>
</dbReference>
<dbReference type="AlphaFoldDB" id="M6GGF1"/>
<dbReference type="GO" id="GO:0008324">
    <property type="term" value="F:monoatomic cation transmembrane transporter activity"/>
    <property type="evidence" value="ECO:0007669"/>
    <property type="project" value="InterPro"/>
</dbReference>
<dbReference type="GO" id="GO:0016020">
    <property type="term" value="C:membrane"/>
    <property type="evidence" value="ECO:0007669"/>
    <property type="project" value="UniProtKB-SubCell"/>
</dbReference>
<evidence type="ECO:0000256" key="4">
    <source>
        <dbReference type="ARBA" id="ARBA00023136"/>
    </source>
</evidence>
<keyword evidence="4" id="KW-0472">Membrane</keyword>
<organism evidence="6 7">
    <name type="scientific">Leptospira interrogans str. 2006001854</name>
    <dbReference type="NCBI Taxonomy" id="1001590"/>
    <lineage>
        <taxon>Bacteria</taxon>
        <taxon>Pseudomonadati</taxon>
        <taxon>Spirochaetota</taxon>
        <taxon>Spirochaetia</taxon>
        <taxon>Leptospirales</taxon>
        <taxon>Leptospiraceae</taxon>
        <taxon>Leptospira</taxon>
    </lineage>
</organism>
<evidence type="ECO:0000256" key="2">
    <source>
        <dbReference type="ARBA" id="ARBA00022692"/>
    </source>
</evidence>
<evidence type="ECO:0000313" key="6">
    <source>
        <dbReference type="EMBL" id="EMM82427.1"/>
    </source>
</evidence>
<evidence type="ECO:0000256" key="3">
    <source>
        <dbReference type="ARBA" id="ARBA00022989"/>
    </source>
</evidence>
<dbReference type="Gene3D" id="1.20.1510.10">
    <property type="entry name" value="Cation efflux protein transmembrane domain"/>
    <property type="match status" value="1"/>
</dbReference>
<protein>
    <submittedName>
        <fullName evidence="6">Cation efflux domain protein</fullName>
    </submittedName>
</protein>
<sequence length="93" mass="10078">MGHHHSHNHSHDHSHNPHSENAGKSLVIAMIFNLVYAGIEAGIGLTSGSLALLSDAGHNLMDVSSLLLAWIAIKLQEKNHFPDLLTVGKNLQF</sequence>
<gene>
    <name evidence="6" type="ORF">LEP1GSC037_1777</name>
</gene>
<evidence type="ECO:0000256" key="1">
    <source>
        <dbReference type="ARBA" id="ARBA00004141"/>
    </source>
</evidence>
<dbReference type="Pfam" id="PF01545">
    <property type="entry name" value="Cation_efflux"/>
    <property type="match status" value="1"/>
</dbReference>
<feature type="domain" description="Cation efflux protein transmembrane" evidence="5">
    <location>
        <begin position="26"/>
        <end position="78"/>
    </location>
</feature>
<comment type="caution">
    <text evidence="6">The sequence shown here is derived from an EMBL/GenBank/DDBJ whole genome shotgun (WGS) entry which is preliminary data.</text>
</comment>
<evidence type="ECO:0000259" key="5">
    <source>
        <dbReference type="Pfam" id="PF01545"/>
    </source>
</evidence>
<dbReference type="EMBL" id="AFLW02000081">
    <property type="protein sequence ID" value="EMM82427.1"/>
    <property type="molecule type" value="Genomic_DNA"/>
</dbReference>
<comment type="subcellular location">
    <subcellularLocation>
        <location evidence="1">Membrane</location>
        <topology evidence="1">Multi-pass membrane protein</topology>
    </subcellularLocation>
</comment>
<keyword evidence="2" id="KW-0812">Transmembrane</keyword>
<accession>M6GGF1</accession>
<evidence type="ECO:0000313" key="7">
    <source>
        <dbReference type="Proteomes" id="UP000012128"/>
    </source>
</evidence>
<proteinExistence type="predicted"/>
<keyword evidence="3" id="KW-1133">Transmembrane helix</keyword>
<name>M6GGF1_LEPIR</name>
<dbReference type="Proteomes" id="UP000012128">
    <property type="component" value="Unassembled WGS sequence"/>
</dbReference>
<dbReference type="InterPro" id="IPR027469">
    <property type="entry name" value="Cation_efflux_TMD_sf"/>
</dbReference>